<name>A0ABX6IUE3_9CHLA</name>
<proteinExistence type="predicted"/>
<dbReference type="EMBL" id="CP035278">
    <property type="protein sequence ID" value="QHP83554.1"/>
    <property type="molecule type" value="Genomic_DNA"/>
</dbReference>
<accession>A0ABX6IUE3</accession>
<gene>
    <name evidence="1" type="primary">hypothetical protein</name>
    <name evidence="1" type="ORF">Chls_679</name>
</gene>
<sequence length="38" mass="4351">MKRRLLFPNIFLSITMSALGISDVMALSSHTFPLLWRS</sequence>
<dbReference type="Proteomes" id="UP000512184">
    <property type="component" value="Chromosome"/>
</dbReference>
<keyword evidence="2" id="KW-1185">Reference proteome</keyword>
<organism evidence="1 2">
    <name type="scientific">Chlamydia suis</name>
    <dbReference type="NCBI Taxonomy" id="83559"/>
    <lineage>
        <taxon>Bacteria</taxon>
        <taxon>Pseudomonadati</taxon>
        <taxon>Chlamydiota</taxon>
        <taxon>Chlamydiia</taxon>
        <taxon>Chlamydiales</taxon>
        <taxon>Chlamydiaceae</taxon>
        <taxon>Chlamydia/Chlamydophila group</taxon>
        <taxon>Chlamydia</taxon>
    </lineage>
</organism>
<reference evidence="1" key="1">
    <citation type="submission" date="2019-01" db="EMBL/GenBank/DDBJ databases">
        <title>Whole genome sequencing and annotation enables comparative genome analysis that reveals unique features of the Chlamydia suis R19 Genome.</title>
        <authorList>
            <person name="Dimond Z.E."/>
        </authorList>
    </citation>
    <scope>NUCLEOTIDE SEQUENCE [LARGE SCALE GENOMIC DNA]</scope>
    <source>
        <strain evidence="1">R19</strain>
    </source>
</reference>
<evidence type="ECO:0000313" key="2">
    <source>
        <dbReference type="Proteomes" id="UP000512184"/>
    </source>
</evidence>
<evidence type="ECO:0000313" key="1">
    <source>
        <dbReference type="EMBL" id="QHP83554.1"/>
    </source>
</evidence>
<protein>
    <submittedName>
        <fullName evidence="1">Uncharacterized protein</fullName>
    </submittedName>
</protein>